<dbReference type="PANTHER" id="PTHR35046">
    <property type="entry name" value="ZINC KNUCKLE (CCHC-TYPE) FAMILY PROTEIN"/>
    <property type="match status" value="1"/>
</dbReference>
<reference evidence="2" key="1">
    <citation type="submission" date="2018-05" db="EMBL/GenBank/DDBJ databases">
        <title>Draft genome of Mucuna pruriens seed.</title>
        <authorList>
            <person name="Nnadi N.E."/>
            <person name="Vos R."/>
            <person name="Hasami M.H."/>
            <person name="Devisetty U.K."/>
            <person name="Aguiy J.C."/>
        </authorList>
    </citation>
    <scope>NUCLEOTIDE SEQUENCE [LARGE SCALE GENOMIC DNA]</scope>
    <source>
        <strain evidence="2">JCA_2017</strain>
    </source>
</reference>
<evidence type="ECO:0000256" key="1">
    <source>
        <dbReference type="SAM" id="MobiDB-lite"/>
    </source>
</evidence>
<organism evidence="2 3">
    <name type="scientific">Mucuna pruriens</name>
    <name type="common">Velvet bean</name>
    <name type="synonym">Dolichos pruriens</name>
    <dbReference type="NCBI Taxonomy" id="157652"/>
    <lineage>
        <taxon>Eukaryota</taxon>
        <taxon>Viridiplantae</taxon>
        <taxon>Streptophyta</taxon>
        <taxon>Embryophyta</taxon>
        <taxon>Tracheophyta</taxon>
        <taxon>Spermatophyta</taxon>
        <taxon>Magnoliopsida</taxon>
        <taxon>eudicotyledons</taxon>
        <taxon>Gunneridae</taxon>
        <taxon>Pentapetalae</taxon>
        <taxon>rosids</taxon>
        <taxon>fabids</taxon>
        <taxon>Fabales</taxon>
        <taxon>Fabaceae</taxon>
        <taxon>Papilionoideae</taxon>
        <taxon>50 kb inversion clade</taxon>
        <taxon>NPAAA clade</taxon>
        <taxon>indigoferoid/millettioid clade</taxon>
        <taxon>Phaseoleae</taxon>
        <taxon>Mucuna</taxon>
    </lineage>
</organism>
<comment type="caution">
    <text evidence="2">The sequence shown here is derived from an EMBL/GenBank/DDBJ whole genome shotgun (WGS) entry which is preliminary data.</text>
</comment>
<keyword evidence="3" id="KW-1185">Reference proteome</keyword>
<gene>
    <name evidence="2" type="ORF">CR513_43590</name>
</gene>
<evidence type="ECO:0000313" key="2">
    <source>
        <dbReference type="EMBL" id="RDX76419.1"/>
    </source>
</evidence>
<dbReference type="OrthoDB" id="1935586at2759"/>
<proteinExistence type="predicted"/>
<protein>
    <submittedName>
        <fullName evidence="2">Uncharacterized protein</fullName>
    </submittedName>
</protein>
<dbReference type="EMBL" id="QJKJ01009512">
    <property type="protein sequence ID" value="RDX76419.1"/>
    <property type="molecule type" value="Genomic_DNA"/>
</dbReference>
<dbReference type="AlphaFoldDB" id="A0A371FDN8"/>
<dbReference type="Proteomes" id="UP000257109">
    <property type="component" value="Unassembled WGS sequence"/>
</dbReference>
<feature type="compositionally biased region" description="Basic and acidic residues" evidence="1">
    <location>
        <begin position="57"/>
        <end position="66"/>
    </location>
</feature>
<dbReference type="PANTHER" id="PTHR35046:SF26">
    <property type="entry name" value="RNA-DIRECTED DNA POLYMERASE"/>
    <property type="match status" value="1"/>
</dbReference>
<feature type="region of interest" description="Disordered" evidence="1">
    <location>
        <begin position="57"/>
        <end position="78"/>
    </location>
</feature>
<feature type="non-terminal residue" evidence="2">
    <location>
        <position position="1"/>
    </location>
</feature>
<name>A0A371FDN8_MUCPR</name>
<evidence type="ECO:0000313" key="3">
    <source>
        <dbReference type="Proteomes" id="UP000257109"/>
    </source>
</evidence>
<accession>A0A371FDN8</accession>
<sequence length="98" mass="11149">MAHFIPCHKTNDACVVTNLILKEVVRLHSLPKIIVSAKDSKFLNGTLDTNLKANSFKEEKSDKDLDSQLEDTQEAKDHKAYIGPMTRGKLRRLQQQML</sequence>